<evidence type="ECO:0000256" key="4">
    <source>
        <dbReference type="ARBA" id="ARBA00022801"/>
    </source>
</evidence>
<dbReference type="CDD" id="cd01011">
    <property type="entry name" value="nicotinamidase"/>
    <property type="match status" value="1"/>
</dbReference>
<dbReference type="Proteomes" id="UP000008332">
    <property type="component" value="Chromosome"/>
</dbReference>
<dbReference type="STRING" id="338969.Rfer_0828"/>
<sequence length="202" mass="21445">MSSHTHPISLQTGDALLIVDVQSDFLPGGSLAVPRGDEVIAVLNGYLAAFQQARLPVLATRDWHPSKHCSFLPQGGPWPPHCVAGSTGANLAPGLKLPADVIVISKATDRSRDAYSGFEGTELDRLLREAGVRRLFIGGLATDYCVLNTVGDALKLGYQTVLLQDAVRAVDVHPGDGARAMGQMLERGAMAVTLKQIRVVSP</sequence>
<organism evidence="9 10">
    <name type="scientific">Albidiferax ferrireducens (strain ATCC BAA-621 / DSM 15236 / T118)</name>
    <name type="common">Rhodoferax ferrireducens</name>
    <dbReference type="NCBI Taxonomy" id="338969"/>
    <lineage>
        <taxon>Bacteria</taxon>
        <taxon>Pseudomonadati</taxon>
        <taxon>Pseudomonadota</taxon>
        <taxon>Betaproteobacteria</taxon>
        <taxon>Burkholderiales</taxon>
        <taxon>Comamonadaceae</taxon>
        <taxon>Rhodoferax</taxon>
    </lineage>
</organism>
<proteinExistence type="inferred from homology"/>
<name>Q220H5_ALBFT</name>
<dbReference type="InterPro" id="IPR000868">
    <property type="entry name" value="Isochorismatase-like_dom"/>
</dbReference>
<dbReference type="EMBL" id="CP000267">
    <property type="protein sequence ID" value="ABD68578.1"/>
    <property type="molecule type" value="Genomic_DNA"/>
</dbReference>
<reference evidence="10" key="1">
    <citation type="submission" date="2006-02" db="EMBL/GenBank/DDBJ databases">
        <title>Complete sequence of chromosome of Rhodoferax ferrireducens DSM 15236.</title>
        <authorList>
            <person name="Copeland A."/>
            <person name="Lucas S."/>
            <person name="Lapidus A."/>
            <person name="Barry K."/>
            <person name="Detter J.C."/>
            <person name="Glavina del Rio T."/>
            <person name="Hammon N."/>
            <person name="Israni S."/>
            <person name="Pitluck S."/>
            <person name="Brettin T."/>
            <person name="Bruce D."/>
            <person name="Han C."/>
            <person name="Tapia R."/>
            <person name="Gilna P."/>
            <person name="Kiss H."/>
            <person name="Schmutz J."/>
            <person name="Larimer F."/>
            <person name="Land M."/>
            <person name="Kyrpides N."/>
            <person name="Ivanova N."/>
            <person name="Richardson P."/>
        </authorList>
    </citation>
    <scope>NUCLEOTIDE SEQUENCE [LARGE SCALE GENOMIC DNA]</scope>
    <source>
        <strain evidence="10">ATCC BAA-621 / DSM 15236 / T118</strain>
    </source>
</reference>
<evidence type="ECO:0000256" key="1">
    <source>
        <dbReference type="ARBA" id="ARBA00006336"/>
    </source>
</evidence>
<keyword evidence="4 9" id="KW-0378">Hydrolase</keyword>
<dbReference type="SUPFAM" id="SSF52499">
    <property type="entry name" value="Isochorismatase-like hydrolases"/>
    <property type="match status" value="1"/>
</dbReference>
<accession>Q220H5</accession>
<dbReference type="Pfam" id="PF00857">
    <property type="entry name" value="Isochorismatase"/>
    <property type="match status" value="1"/>
</dbReference>
<dbReference type="PANTHER" id="PTHR11080:SF2">
    <property type="entry name" value="LD05707P"/>
    <property type="match status" value="1"/>
</dbReference>
<evidence type="ECO:0000259" key="8">
    <source>
        <dbReference type="Pfam" id="PF00857"/>
    </source>
</evidence>
<dbReference type="AlphaFoldDB" id="Q220H5"/>
<dbReference type="RefSeq" id="WP_011463151.1">
    <property type="nucleotide sequence ID" value="NC_007908.1"/>
</dbReference>
<feature type="domain" description="Isochorismatase-like" evidence="8">
    <location>
        <begin position="15"/>
        <end position="194"/>
    </location>
</feature>
<keyword evidence="10" id="KW-1185">Reference proteome</keyword>
<dbReference type="GO" id="GO:0008936">
    <property type="term" value="F:nicotinamidase activity"/>
    <property type="evidence" value="ECO:0007669"/>
    <property type="project" value="UniProtKB-EC"/>
</dbReference>
<evidence type="ECO:0000313" key="9">
    <source>
        <dbReference type="EMBL" id="ABD68578.1"/>
    </source>
</evidence>
<keyword evidence="2" id="KW-0662">Pyridine nucleotide biosynthesis</keyword>
<gene>
    <name evidence="9" type="ordered locus">Rfer_0828</name>
</gene>
<keyword evidence="3" id="KW-0479">Metal-binding</keyword>
<dbReference type="OrthoDB" id="9791276at2"/>
<dbReference type="InterPro" id="IPR052347">
    <property type="entry name" value="Isochorismatase_Nicotinamidase"/>
</dbReference>
<dbReference type="KEGG" id="rfr:Rfer_0828"/>
<dbReference type="InterPro" id="IPR036380">
    <property type="entry name" value="Isochorismatase-like_sf"/>
</dbReference>
<evidence type="ECO:0000256" key="2">
    <source>
        <dbReference type="ARBA" id="ARBA00022642"/>
    </source>
</evidence>
<dbReference type="HOGENOM" id="CLU_068979_13_1_4"/>
<dbReference type="GO" id="GO:0046872">
    <property type="term" value="F:metal ion binding"/>
    <property type="evidence" value="ECO:0007669"/>
    <property type="project" value="UniProtKB-KW"/>
</dbReference>
<evidence type="ECO:0000313" key="10">
    <source>
        <dbReference type="Proteomes" id="UP000008332"/>
    </source>
</evidence>
<dbReference type="EC" id="3.5.1.19" evidence="6"/>
<dbReference type="eggNOG" id="COG1335">
    <property type="taxonomic scope" value="Bacteria"/>
</dbReference>
<evidence type="ECO:0000256" key="5">
    <source>
        <dbReference type="ARBA" id="ARBA00037900"/>
    </source>
</evidence>
<evidence type="ECO:0000256" key="6">
    <source>
        <dbReference type="ARBA" id="ARBA00039017"/>
    </source>
</evidence>
<comment type="pathway">
    <text evidence="5">Cofactor biosynthesis; nicotinate biosynthesis; nicotinate from nicotinamide: step 1/1.</text>
</comment>
<evidence type="ECO:0000256" key="7">
    <source>
        <dbReference type="ARBA" id="ARBA00043224"/>
    </source>
</evidence>
<protein>
    <recommendedName>
        <fullName evidence="6">nicotinamidase</fullName>
        <ecNumber evidence="6">3.5.1.19</ecNumber>
    </recommendedName>
    <alternativeName>
        <fullName evidence="7">Nicotinamide deamidase</fullName>
    </alternativeName>
</protein>
<dbReference type="PANTHER" id="PTHR11080">
    <property type="entry name" value="PYRAZINAMIDASE/NICOTINAMIDASE"/>
    <property type="match status" value="1"/>
</dbReference>
<comment type="similarity">
    <text evidence="1">Belongs to the isochorismatase family.</text>
</comment>
<dbReference type="GO" id="GO:0019363">
    <property type="term" value="P:pyridine nucleotide biosynthetic process"/>
    <property type="evidence" value="ECO:0007669"/>
    <property type="project" value="UniProtKB-KW"/>
</dbReference>
<dbReference type="Gene3D" id="3.40.50.850">
    <property type="entry name" value="Isochorismatase-like"/>
    <property type="match status" value="1"/>
</dbReference>
<evidence type="ECO:0000256" key="3">
    <source>
        <dbReference type="ARBA" id="ARBA00022723"/>
    </source>
</evidence>